<dbReference type="Proteomes" id="UP001596186">
    <property type="component" value="Unassembled WGS sequence"/>
</dbReference>
<evidence type="ECO:0000313" key="1">
    <source>
        <dbReference type="EMBL" id="MFC6322403.1"/>
    </source>
</evidence>
<keyword evidence="2" id="KW-1185">Reference proteome</keyword>
<dbReference type="EMBL" id="JBHSSN010000002">
    <property type="protein sequence ID" value="MFC6322403.1"/>
    <property type="molecule type" value="Genomic_DNA"/>
</dbReference>
<dbReference type="Gene3D" id="3.20.80.10">
    <property type="entry name" value="Regulatory factor, effector binding domain"/>
    <property type="match status" value="1"/>
</dbReference>
<organism evidence="1 2">
    <name type="scientific">Companilactobacillus baiquanensis</name>
    <dbReference type="NCBI Taxonomy" id="2486005"/>
    <lineage>
        <taxon>Bacteria</taxon>
        <taxon>Bacillati</taxon>
        <taxon>Bacillota</taxon>
        <taxon>Bacilli</taxon>
        <taxon>Lactobacillales</taxon>
        <taxon>Lactobacillaceae</taxon>
        <taxon>Companilactobacillus</taxon>
    </lineage>
</organism>
<evidence type="ECO:0000313" key="2">
    <source>
        <dbReference type="Proteomes" id="UP001596186"/>
    </source>
</evidence>
<comment type="caution">
    <text evidence="1">The sequence shown here is derived from an EMBL/GenBank/DDBJ whole genome shotgun (WGS) entry which is preliminary data.</text>
</comment>
<dbReference type="RefSeq" id="WP_164507683.1">
    <property type="nucleotide sequence ID" value="NZ_JBHSSN010000002.1"/>
</dbReference>
<sequence length="52" mass="6541">MYFNYYQKIQQEFNQQYPDTSEIVYEISSVDYYDYHDENDFITELRVKLPEK</sequence>
<name>A0ABW1US29_9LACO</name>
<reference evidence="2" key="1">
    <citation type="journal article" date="2019" name="Int. J. Syst. Evol. Microbiol.">
        <title>The Global Catalogue of Microorganisms (GCM) 10K type strain sequencing project: providing services to taxonomists for standard genome sequencing and annotation.</title>
        <authorList>
            <consortium name="The Broad Institute Genomics Platform"/>
            <consortium name="The Broad Institute Genome Sequencing Center for Infectious Disease"/>
            <person name="Wu L."/>
            <person name="Ma J."/>
        </authorList>
    </citation>
    <scope>NUCLEOTIDE SEQUENCE [LARGE SCALE GENOMIC DNA]</scope>
    <source>
        <strain evidence="2">CCM 8895</strain>
    </source>
</reference>
<evidence type="ECO:0008006" key="3">
    <source>
        <dbReference type="Google" id="ProtNLM"/>
    </source>
</evidence>
<protein>
    <recommendedName>
        <fullName evidence="3">GyrI-like small molecule binding domain-containing protein</fullName>
    </recommendedName>
</protein>
<accession>A0ABW1US29</accession>
<gene>
    <name evidence="1" type="ORF">ACFP1F_01305</name>
</gene>
<proteinExistence type="predicted"/>
<dbReference type="InterPro" id="IPR011256">
    <property type="entry name" value="Reg_factor_effector_dom_sf"/>
</dbReference>